<comment type="similarity">
    <text evidence="2">Belongs to the PGAP2 family.</text>
</comment>
<organism evidence="10 11">
    <name type="scientific">Fasciola gigantica</name>
    <name type="common">Giant liver fluke</name>
    <dbReference type="NCBI Taxonomy" id="46835"/>
    <lineage>
        <taxon>Eukaryota</taxon>
        <taxon>Metazoa</taxon>
        <taxon>Spiralia</taxon>
        <taxon>Lophotrochozoa</taxon>
        <taxon>Platyhelminthes</taxon>
        <taxon>Trematoda</taxon>
        <taxon>Digenea</taxon>
        <taxon>Plagiorchiida</taxon>
        <taxon>Echinostomata</taxon>
        <taxon>Echinostomatoidea</taxon>
        <taxon>Fasciolidae</taxon>
        <taxon>Fasciola</taxon>
    </lineage>
</organism>
<feature type="transmembrane region" description="Helical" evidence="8">
    <location>
        <begin position="176"/>
        <end position="195"/>
    </location>
</feature>
<dbReference type="STRING" id="46835.A0A504Z020"/>
<dbReference type="InterPro" id="IPR019402">
    <property type="entry name" value="CWH43_N"/>
</dbReference>
<evidence type="ECO:0000256" key="5">
    <source>
        <dbReference type="ARBA" id="ARBA00022989"/>
    </source>
</evidence>
<evidence type="ECO:0000256" key="6">
    <source>
        <dbReference type="ARBA" id="ARBA00023034"/>
    </source>
</evidence>
<protein>
    <submittedName>
        <fullName evidence="10">Post-GPI attachment to proteins factor 2</fullName>
    </submittedName>
</protein>
<dbReference type="Proteomes" id="UP000316759">
    <property type="component" value="Unassembled WGS sequence"/>
</dbReference>
<accession>A0A504Z020</accession>
<keyword evidence="4 8" id="KW-0812">Transmembrane</keyword>
<feature type="transmembrane region" description="Helical" evidence="8">
    <location>
        <begin position="136"/>
        <end position="155"/>
    </location>
</feature>
<reference evidence="10 11" key="1">
    <citation type="submission" date="2019-04" db="EMBL/GenBank/DDBJ databases">
        <title>Annotation for the trematode Fasciola gigantica.</title>
        <authorList>
            <person name="Choi Y.-J."/>
        </authorList>
    </citation>
    <scope>NUCLEOTIDE SEQUENCE [LARGE SCALE GENOMIC DNA]</scope>
    <source>
        <strain evidence="10">Uganda_cow_1</strain>
    </source>
</reference>
<evidence type="ECO:0000313" key="11">
    <source>
        <dbReference type="Proteomes" id="UP000316759"/>
    </source>
</evidence>
<comment type="subcellular location">
    <subcellularLocation>
        <location evidence="1">Golgi apparatus membrane</location>
        <topology evidence="1">Multi-pass membrane protein</topology>
    </subcellularLocation>
</comment>
<keyword evidence="6" id="KW-0333">Golgi apparatus</keyword>
<evidence type="ECO:0000256" key="1">
    <source>
        <dbReference type="ARBA" id="ARBA00004653"/>
    </source>
</evidence>
<keyword evidence="3" id="KW-0337">GPI-anchor biosynthesis</keyword>
<gene>
    <name evidence="10" type="ORF">FGIG_00127</name>
</gene>
<dbReference type="GO" id="GO:0000139">
    <property type="term" value="C:Golgi membrane"/>
    <property type="evidence" value="ECO:0007669"/>
    <property type="project" value="UniProtKB-SubCell"/>
</dbReference>
<feature type="transmembrane region" description="Helical" evidence="8">
    <location>
        <begin position="201"/>
        <end position="223"/>
    </location>
</feature>
<feature type="transmembrane region" description="Helical" evidence="8">
    <location>
        <begin position="64"/>
        <end position="81"/>
    </location>
</feature>
<dbReference type="EMBL" id="SUNJ01001137">
    <property type="protein sequence ID" value="TPP67054.1"/>
    <property type="molecule type" value="Genomic_DNA"/>
</dbReference>
<evidence type="ECO:0000259" key="9">
    <source>
        <dbReference type="Pfam" id="PF10277"/>
    </source>
</evidence>
<dbReference type="PANTHER" id="PTHR12892">
    <property type="entry name" value="FGF RECEPTOR ACTIVATING PROTEIN 1"/>
    <property type="match status" value="1"/>
</dbReference>
<feature type="transmembrane region" description="Helical" evidence="8">
    <location>
        <begin position="12"/>
        <end position="36"/>
    </location>
</feature>
<dbReference type="GO" id="GO:0006506">
    <property type="term" value="P:GPI anchor biosynthetic process"/>
    <property type="evidence" value="ECO:0007669"/>
    <property type="project" value="UniProtKB-KW"/>
</dbReference>
<comment type="caution">
    <text evidence="10">The sequence shown here is derived from an EMBL/GenBank/DDBJ whole genome shotgun (WGS) entry which is preliminary data.</text>
</comment>
<feature type="transmembrane region" description="Helical" evidence="8">
    <location>
        <begin position="102"/>
        <end position="124"/>
    </location>
</feature>
<evidence type="ECO:0000256" key="4">
    <source>
        <dbReference type="ARBA" id="ARBA00022692"/>
    </source>
</evidence>
<sequence>MFLRSCVHSVKVIMILGCLMPVAALVICIHLCIHMGKCLATHCTDMNILPSLSAAISDEMPQRAVWITSLLLSSLIRVLLIPHGYSWYKQATSRAIDGDFTCIIKTMFIVNVVEILFLNVMSIFPSAHRYEAHRNSLTIFVFSSVLYMICDTCLFSLLTQHVSATYMVKRKRTKQFLLATYVLSLCIVALCYFVHTAYCPPYVYSIFSFFEYVGIVINVCYHYTVYRFIENRPLYTVLDYWSSGTDFTEMESLNYSAFDTNAPVIPYA</sequence>
<dbReference type="AlphaFoldDB" id="A0A504Z020"/>
<name>A0A504Z020_FASGI</name>
<dbReference type="Pfam" id="PF10277">
    <property type="entry name" value="Frag1"/>
    <property type="match status" value="1"/>
</dbReference>
<dbReference type="PANTHER" id="PTHR12892:SF11">
    <property type="entry name" value="POST-GPI ATTACHMENT TO PROTEINS FACTOR 2"/>
    <property type="match status" value="1"/>
</dbReference>
<dbReference type="OrthoDB" id="68581at2759"/>
<dbReference type="InterPro" id="IPR039545">
    <property type="entry name" value="PGAP2"/>
</dbReference>
<keyword evidence="11" id="KW-1185">Reference proteome</keyword>
<evidence type="ECO:0000256" key="7">
    <source>
        <dbReference type="ARBA" id="ARBA00023136"/>
    </source>
</evidence>
<evidence type="ECO:0000256" key="8">
    <source>
        <dbReference type="SAM" id="Phobius"/>
    </source>
</evidence>
<proteinExistence type="inferred from homology"/>
<evidence type="ECO:0000256" key="2">
    <source>
        <dbReference type="ARBA" id="ARBA00007414"/>
    </source>
</evidence>
<evidence type="ECO:0000313" key="10">
    <source>
        <dbReference type="EMBL" id="TPP67054.1"/>
    </source>
</evidence>
<evidence type="ECO:0000256" key="3">
    <source>
        <dbReference type="ARBA" id="ARBA00022502"/>
    </source>
</evidence>
<dbReference type="GO" id="GO:0005789">
    <property type="term" value="C:endoplasmic reticulum membrane"/>
    <property type="evidence" value="ECO:0007669"/>
    <property type="project" value="TreeGrafter"/>
</dbReference>
<feature type="domain" description="CWH43-like N-terminal" evidence="9">
    <location>
        <begin position="11"/>
        <end position="226"/>
    </location>
</feature>
<keyword evidence="5 8" id="KW-1133">Transmembrane helix</keyword>
<keyword evidence="7 8" id="KW-0472">Membrane</keyword>